<dbReference type="Pfam" id="PF05043">
    <property type="entry name" value="Mga"/>
    <property type="match status" value="1"/>
</dbReference>
<accession>A0ABZ2SQS0</accession>
<dbReference type="InterPro" id="IPR036388">
    <property type="entry name" value="WH-like_DNA-bd_sf"/>
</dbReference>
<dbReference type="InterPro" id="IPR050661">
    <property type="entry name" value="BglG_antiterminators"/>
</dbReference>
<keyword evidence="5" id="KW-1185">Reference proteome</keyword>
<dbReference type="PANTHER" id="PTHR30185">
    <property type="entry name" value="CRYPTIC BETA-GLUCOSIDE BGL OPERON ANTITERMINATOR"/>
    <property type="match status" value="1"/>
</dbReference>
<reference evidence="4 5" key="2">
    <citation type="submission" date="2024-03" db="EMBL/GenBank/DDBJ databases">
        <title>The Genome Sequence of Enterococcus sp. DIV2402.</title>
        <authorList>
            <consortium name="The Broad Institute Genomics Platform"/>
            <consortium name="The Broad Institute Microbial Omics Core"/>
            <consortium name="The Broad Institute Genomic Center for Infectious Diseases"/>
            <person name="Earl A."/>
            <person name="Manson A."/>
            <person name="Gilmore M."/>
            <person name="Schwartman J."/>
            <person name="Shea T."/>
            <person name="Abouelleil A."/>
            <person name="Cao P."/>
            <person name="Chapman S."/>
            <person name="Cusick C."/>
            <person name="Young S."/>
            <person name="Neafsey D."/>
            <person name="Nusbaum C."/>
            <person name="Birren B."/>
        </authorList>
    </citation>
    <scope>NUCLEOTIDE SEQUENCE [LARGE SCALE GENOMIC DNA]</scope>
    <source>
        <strain evidence="4 5">DIV2402</strain>
    </source>
</reference>
<evidence type="ECO:0000256" key="2">
    <source>
        <dbReference type="ARBA" id="ARBA00023163"/>
    </source>
</evidence>
<protein>
    <recommendedName>
        <fullName evidence="3">Mga helix-turn-helix domain-containing protein</fullName>
    </recommendedName>
</protein>
<name>A0ABZ2SQS0_9ENTE</name>
<gene>
    <name evidence="4" type="ORF">DOK78_001157</name>
</gene>
<evidence type="ECO:0000259" key="3">
    <source>
        <dbReference type="Pfam" id="PF05043"/>
    </source>
</evidence>
<dbReference type="Gene3D" id="1.10.10.10">
    <property type="entry name" value="Winged helix-like DNA-binding domain superfamily/Winged helix DNA-binding domain"/>
    <property type="match status" value="1"/>
</dbReference>
<reference evidence="4 5" key="1">
    <citation type="submission" date="2021-03" db="EMBL/GenBank/DDBJ databases">
        <authorList>
            <person name="Gilmore M.S."/>
            <person name="Schwartzman J."/>
            <person name="Van Tyne D."/>
            <person name="Martin M."/>
            <person name="Earl A.M."/>
            <person name="Manson A.L."/>
            <person name="Straub T."/>
            <person name="Salamzade R."/>
            <person name="Saavedra J."/>
            <person name="Lebreton F."/>
            <person name="Prichula J."/>
            <person name="Schaufler K."/>
            <person name="Gaca A."/>
            <person name="Sgardioli B."/>
            <person name="Wagenaar J."/>
            <person name="Strong T."/>
        </authorList>
    </citation>
    <scope>NUCLEOTIDE SEQUENCE [LARGE SCALE GENOMIC DNA]</scope>
    <source>
        <strain evidence="4 5">DIV2402</strain>
    </source>
</reference>
<feature type="domain" description="Mga helix-turn-helix" evidence="3">
    <location>
        <begin position="59"/>
        <end position="145"/>
    </location>
</feature>
<dbReference type="EMBL" id="CP147251">
    <property type="protein sequence ID" value="WYJ76524.1"/>
    <property type="molecule type" value="Genomic_DNA"/>
</dbReference>
<proteinExistence type="predicted"/>
<dbReference type="PANTHER" id="PTHR30185:SF13">
    <property type="entry name" value="LICABCH OPERON REGULATOR-RELATED"/>
    <property type="match status" value="1"/>
</dbReference>
<dbReference type="InterPro" id="IPR007737">
    <property type="entry name" value="Mga_HTH"/>
</dbReference>
<keyword evidence="1" id="KW-0805">Transcription regulation</keyword>
<evidence type="ECO:0000256" key="1">
    <source>
        <dbReference type="ARBA" id="ARBA00023015"/>
    </source>
</evidence>
<sequence length="470" mass="55551">MLNKEHGVTFDDLSQRLDASRPTIMRDLEEIKEKFDEWQVTEATVIIRKTTAYLVAKAKFSLHQILLHYLNESLQYQAMIEIFHSESIHLRQFSEAHFVSYNTLYKKLYGLNEVLAQFDLRFVTNKKASISGNEQQLRFFYSEFFWYAYSGTTWPFLTVSQRVVNFLIKPIEYIRGRKLSLVEKEKLSYDLAIILTRIKQGHLVSPTILKHEILQDSWHFKYLLNFLHPACSLFFRNLTREQMKAEIAYAYIFVFAQEYHLTDNKNISDMLFYCQTHELKTAEVTNQWFRLFYQEFPVKISAKNYGLLYANLIHKHIKALTFQGAGTLSGIDISASVFLPPEMNQRVEFIVNQLTNKNKILRKNQAFLLDNYRFLISQYIEQERKPISICILSVFGEEGLEMIKRRAFQGIDMDVTVTGTITPQTDLVIMDREYEQVSFDQEKILYWENIPSKKSIFRVHYFINEHFGYG</sequence>
<keyword evidence="2" id="KW-0804">Transcription</keyword>
<evidence type="ECO:0000313" key="5">
    <source>
        <dbReference type="Proteomes" id="UP000664701"/>
    </source>
</evidence>
<evidence type="ECO:0000313" key="4">
    <source>
        <dbReference type="EMBL" id="WYJ76524.1"/>
    </source>
</evidence>
<dbReference type="Proteomes" id="UP000664701">
    <property type="component" value="Chromosome"/>
</dbReference>
<organism evidence="4 5">
    <name type="scientific">Candidatus Enterococcus lowellii</name>
    <dbReference type="NCBI Taxonomy" id="2230877"/>
    <lineage>
        <taxon>Bacteria</taxon>
        <taxon>Bacillati</taxon>
        <taxon>Bacillota</taxon>
        <taxon>Bacilli</taxon>
        <taxon>Lactobacillales</taxon>
        <taxon>Enterococcaceae</taxon>
        <taxon>Enterococcus</taxon>
    </lineage>
</organism>